<dbReference type="PANTHER" id="PTHR34473">
    <property type="entry name" value="UPF0699 TRANSMEMBRANE PROTEIN YDBS"/>
    <property type="match status" value="1"/>
</dbReference>
<feature type="transmembrane region" description="Helical" evidence="1">
    <location>
        <begin position="173"/>
        <end position="195"/>
    </location>
</feature>
<evidence type="ECO:0000256" key="1">
    <source>
        <dbReference type="SAM" id="Phobius"/>
    </source>
</evidence>
<feature type="domain" description="YdbS-like PH" evidence="2">
    <location>
        <begin position="70"/>
        <end position="145"/>
    </location>
</feature>
<dbReference type="InterPro" id="IPR005182">
    <property type="entry name" value="YdbS-like_PH"/>
</dbReference>
<proteinExistence type="predicted"/>
<dbReference type="EMBL" id="JAPDRN010000128">
    <property type="protein sequence ID" value="KAJ9620058.1"/>
    <property type="molecule type" value="Genomic_DNA"/>
</dbReference>
<feature type="transmembrane region" description="Helical" evidence="1">
    <location>
        <begin position="46"/>
        <end position="64"/>
    </location>
</feature>
<feature type="transmembrane region" description="Helical" evidence="1">
    <location>
        <begin position="21"/>
        <end position="40"/>
    </location>
</feature>
<feature type="transmembrane region" description="Helical" evidence="1">
    <location>
        <begin position="207"/>
        <end position="225"/>
    </location>
</feature>
<feature type="domain" description="YdbS-like PH" evidence="2">
    <location>
        <begin position="572"/>
        <end position="645"/>
    </location>
</feature>
<feature type="transmembrane region" description="Helical" evidence="1">
    <location>
        <begin position="548"/>
        <end position="566"/>
    </location>
</feature>
<comment type="caution">
    <text evidence="3">The sequence shown here is derived from an EMBL/GenBank/DDBJ whole genome shotgun (WGS) entry which is preliminary data.</text>
</comment>
<reference evidence="3" key="1">
    <citation type="submission" date="2022-10" db="EMBL/GenBank/DDBJ databases">
        <title>Culturing micro-colonial fungi from biological soil crusts in the Mojave desert and describing Neophaeococcomyces mojavensis, and introducing the new genera and species Taxawa tesnikishii.</title>
        <authorList>
            <person name="Kurbessoian T."/>
            <person name="Stajich J.E."/>
        </authorList>
    </citation>
    <scope>NUCLEOTIDE SEQUENCE</scope>
    <source>
        <strain evidence="3">TK_35</strain>
    </source>
</reference>
<dbReference type="Pfam" id="PF03703">
    <property type="entry name" value="bPH_2"/>
    <property type="match status" value="4"/>
</dbReference>
<name>A0AA39CSB4_9EURO</name>
<feature type="domain" description="YdbS-like PH" evidence="2">
    <location>
        <begin position="422"/>
        <end position="480"/>
    </location>
</feature>
<evidence type="ECO:0000313" key="3">
    <source>
        <dbReference type="EMBL" id="KAJ9620058.1"/>
    </source>
</evidence>
<gene>
    <name evidence="3" type="ORF">H2204_012484</name>
</gene>
<dbReference type="AlphaFoldDB" id="A0AA39CSB4"/>
<organism evidence="3">
    <name type="scientific">Knufia peltigerae</name>
    <dbReference type="NCBI Taxonomy" id="1002370"/>
    <lineage>
        <taxon>Eukaryota</taxon>
        <taxon>Fungi</taxon>
        <taxon>Dikarya</taxon>
        <taxon>Ascomycota</taxon>
        <taxon>Pezizomycotina</taxon>
        <taxon>Eurotiomycetes</taxon>
        <taxon>Chaetothyriomycetidae</taxon>
        <taxon>Chaetothyriales</taxon>
        <taxon>Trichomeriaceae</taxon>
        <taxon>Knufia</taxon>
    </lineage>
</organism>
<keyword evidence="1" id="KW-0472">Membrane</keyword>
<dbReference type="PANTHER" id="PTHR34473:SF2">
    <property type="entry name" value="UPF0699 TRANSMEMBRANE PROTEIN YDBT"/>
    <property type="match status" value="1"/>
</dbReference>
<sequence length="661" mass="74194">MPLDHWQPLPRRAARLAALEGAFGGLFIPGAPLAAAWWFFDLPGGLWAASLGLLVGLAFGGWIGHRRLTRTRWRLDAQGLGLRRDLMWQLETRIPISRVQHLDLRRGPLERRAGLATLIVHTAGTRLSAVTVNGLDEADAERLRRRRPVSLPPPLPPSLPNGGEEHRLHPWSWLFVLLMQLRHYFLPLVALLVFGQRSDRDPMWAQLIPLTAIAALVLVSVLQYLSYRYRIGNDAITVRSGLLARNRREIPFARIHNVEVRQNPLHRLFGVAELRLESAGGVRPEAEMRVLRLDQALALEQLVRQRGQAPQPTPGDAAAASVLPSDDEQVLLRLSSWDVLRMGLLSNRGWALAIAAFGVLFQTVPRPVMDDAIQRGGREAFGYASHLHTGVTGGLVLLAAALLLGWLLLRVLSVVLTLLRYHGFTLSERDRRLTVSTGLLSRTRSSVARRRIQAWTLGESTLQRWFGLRQLRIDSAAGGPSRDDDRALRELAPLAGASACDGLVRHLLPQLQWPPQQWQPIPQRGWWRLSLSTLLVVPLLTAALYWRWGLPALALLAWLPVSLLIAHRQMARMGWHLDGQFVAVRGGWWKRWWRWAELDKVQGLRLQRSPLDKLLGTASLHLDTAGAHGDVALALRYLPQARAHALMEELATALARRKLRW</sequence>
<evidence type="ECO:0000259" key="2">
    <source>
        <dbReference type="Pfam" id="PF03703"/>
    </source>
</evidence>
<feature type="transmembrane region" description="Helical" evidence="1">
    <location>
        <begin position="395"/>
        <end position="419"/>
    </location>
</feature>
<feature type="domain" description="YdbS-like PH" evidence="2">
    <location>
        <begin position="224"/>
        <end position="301"/>
    </location>
</feature>
<keyword evidence="1" id="KW-1133">Transmembrane helix</keyword>
<accession>A0AA39CSB4</accession>
<keyword evidence="1" id="KW-0812">Transmembrane</keyword>
<protein>
    <recommendedName>
        <fullName evidence="2">YdbS-like PH domain-containing protein</fullName>
    </recommendedName>
</protein>